<evidence type="ECO:0000313" key="2">
    <source>
        <dbReference type="Proteomes" id="UP001642487"/>
    </source>
</evidence>
<name>A0ABP0YM53_9ROSI</name>
<sequence length="99" mass="11361">MFSSSFLVYTPFTIVGWWMRIVHPLLDLSCTLSHTYKIFVVSEVISSISSPIVPLLPFLSFESFKFCSIRHGFFPVLCLSFGLDYGLEMTKHLGAFEWN</sequence>
<evidence type="ECO:0000313" key="1">
    <source>
        <dbReference type="EMBL" id="CAK9321604.1"/>
    </source>
</evidence>
<dbReference type="Proteomes" id="UP001642487">
    <property type="component" value="Chromosome 5"/>
</dbReference>
<dbReference type="EMBL" id="OZ021739">
    <property type="protein sequence ID" value="CAK9321604.1"/>
    <property type="molecule type" value="Genomic_DNA"/>
</dbReference>
<keyword evidence="2" id="KW-1185">Reference proteome</keyword>
<proteinExistence type="predicted"/>
<protein>
    <submittedName>
        <fullName evidence="1">Uncharacterized protein</fullName>
    </submittedName>
</protein>
<reference evidence="1 2" key="1">
    <citation type="submission" date="2024-03" db="EMBL/GenBank/DDBJ databases">
        <authorList>
            <person name="Gkanogiannis A."/>
            <person name="Becerra Lopez-Lavalle L."/>
        </authorList>
    </citation>
    <scope>NUCLEOTIDE SEQUENCE [LARGE SCALE GENOMIC DNA]</scope>
</reference>
<organism evidence="1 2">
    <name type="scientific">Citrullus colocynthis</name>
    <name type="common">colocynth</name>
    <dbReference type="NCBI Taxonomy" id="252529"/>
    <lineage>
        <taxon>Eukaryota</taxon>
        <taxon>Viridiplantae</taxon>
        <taxon>Streptophyta</taxon>
        <taxon>Embryophyta</taxon>
        <taxon>Tracheophyta</taxon>
        <taxon>Spermatophyta</taxon>
        <taxon>Magnoliopsida</taxon>
        <taxon>eudicotyledons</taxon>
        <taxon>Gunneridae</taxon>
        <taxon>Pentapetalae</taxon>
        <taxon>rosids</taxon>
        <taxon>fabids</taxon>
        <taxon>Cucurbitales</taxon>
        <taxon>Cucurbitaceae</taxon>
        <taxon>Benincaseae</taxon>
        <taxon>Citrullus</taxon>
    </lineage>
</organism>
<accession>A0ABP0YM53</accession>
<gene>
    <name evidence="1" type="ORF">CITCOLO1_LOCUS13686</name>
</gene>